<feature type="compositionally biased region" description="Basic and acidic residues" evidence="2">
    <location>
        <begin position="373"/>
        <end position="388"/>
    </location>
</feature>
<feature type="coiled-coil region" evidence="1">
    <location>
        <begin position="88"/>
        <end position="119"/>
    </location>
</feature>
<feature type="non-terminal residue" evidence="3">
    <location>
        <position position="1"/>
    </location>
</feature>
<protein>
    <submittedName>
        <fullName evidence="3">Uncharacterized protein</fullName>
    </submittedName>
</protein>
<accession>A0AAN5I5Q9</accession>
<feature type="compositionally biased region" description="Basic and acidic residues" evidence="2">
    <location>
        <begin position="455"/>
        <end position="466"/>
    </location>
</feature>
<keyword evidence="1" id="KW-0175">Coiled coil</keyword>
<feature type="region of interest" description="Disordered" evidence="2">
    <location>
        <begin position="1"/>
        <end position="63"/>
    </location>
</feature>
<organism evidence="3 4">
    <name type="scientific">Pristionchus mayeri</name>
    <dbReference type="NCBI Taxonomy" id="1317129"/>
    <lineage>
        <taxon>Eukaryota</taxon>
        <taxon>Metazoa</taxon>
        <taxon>Ecdysozoa</taxon>
        <taxon>Nematoda</taxon>
        <taxon>Chromadorea</taxon>
        <taxon>Rhabditida</taxon>
        <taxon>Rhabditina</taxon>
        <taxon>Diplogasteromorpha</taxon>
        <taxon>Diplogasteroidea</taxon>
        <taxon>Neodiplogasteridae</taxon>
        <taxon>Pristionchus</taxon>
    </lineage>
</organism>
<feature type="compositionally biased region" description="Acidic residues" evidence="2">
    <location>
        <begin position="309"/>
        <end position="345"/>
    </location>
</feature>
<evidence type="ECO:0000256" key="2">
    <source>
        <dbReference type="SAM" id="MobiDB-lite"/>
    </source>
</evidence>
<gene>
    <name evidence="3" type="ORF">PMAYCL1PPCAC_23562</name>
</gene>
<dbReference type="AlphaFoldDB" id="A0AAN5I5Q9"/>
<reference evidence="4" key="1">
    <citation type="submission" date="2022-10" db="EMBL/GenBank/DDBJ databases">
        <title>Genome assembly of Pristionchus species.</title>
        <authorList>
            <person name="Yoshida K."/>
            <person name="Sommer R.J."/>
        </authorList>
    </citation>
    <scope>NUCLEOTIDE SEQUENCE [LARGE SCALE GENOMIC DNA]</scope>
    <source>
        <strain evidence="4">RS5460</strain>
    </source>
</reference>
<proteinExistence type="predicted"/>
<evidence type="ECO:0000256" key="1">
    <source>
        <dbReference type="SAM" id="Coils"/>
    </source>
</evidence>
<feature type="compositionally biased region" description="Polar residues" evidence="2">
    <location>
        <begin position="12"/>
        <end position="32"/>
    </location>
</feature>
<evidence type="ECO:0000313" key="3">
    <source>
        <dbReference type="EMBL" id="GMR53367.1"/>
    </source>
</evidence>
<feature type="compositionally biased region" description="Acidic residues" evidence="2">
    <location>
        <begin position="477"/>
        <end position="501"/>
    </location>
</feature>
<dbReference type="EMBL" id="BTRK01000005">
    <property type="protein sequence ID" value="GMR53367.1"/>
    <property type="molecule type" value="Genomic_DNA"/>
</dbReference>
<feature type="compositionally biased region" description="Basic and acidic residues" evidence="2">
    <location>
        <begin position="417"/>
        <end position="447"/>
    </location>
</feature>
<feature type="region of interest" description="Disordered" evidence="2">
    <location>
        <begin position="306"/>
        <end position="510"/>
    </location>
</feature>
<dbReference type="Proteomes" id="UP001328107">
    <property type="component" value="Unassembled WGS sequence"/>
</dbReference>
<feature type="region of interest" description="Disordered" evidence="2">
    <location>
        <begin position="571"/>
        <end position="595"/>
    </location>
</feature>
<evidence type="ECO:0000313" key="4">
    <source>
        <dbReference type="Proteomes" id="UP001328107"/>
    </source>
</evidence>
<sequence>FFRMAEIGGSPTDASEPNLDNTGNVPGTSNVMSKEGAIKRQSEVVNDATPAKKKKSAEELAGTSKGRNLLVKKHINALKRKRQNECKRTRLLENRDRLLEKLEKLNNRDMEDNDRAEERLVKRQDEFGAALVKCERALANLGACDYNEEEQNILKSLSINLPDWPCLDTYIQDFVLDRLYQDQHREKGTAMKADELADIINKVRSRDQTIKLPNASEMERLLVAINCKISEAVHERRFDDVVMSIGDFPNVDPDAPDTVPDAAFSCPKPLKKVKKEGVEAEREELNELVGRVISACVDADDVSEKDLIILDDEDNEKEADDDEMSDEEEGVEEEEQMKEDEEEEHDVQLVDILKQCGGVKEQTKVDNLPEENPDGKEESTKNESMVEKGEDEEKERPDSRDGKVIMEGGTSTNSPTLERDERIKEIEKIEDIKQKGGRIDSESREEGTDTNGASEKGKDTTDKADIKANLSGNTIVLDDDEDEEEEGWDEEDVKEEEEEDDGIHPPVPQFLTPHEAWRVKLAEIQTWVNKLTPEPEDGGEAKDEVEVIEECARMEEEEKDDEIECIQDDFEMDSVSHSGLPTRRSMGVGKEEKRGVNPVRRSIDYEVEVIELD</sequence>
<name>A0AAN5I5Q9_9BILA</name>
<keyword evidence="4" id="KW-1185">Reference proteome</keyword>
<comment type="caution">
    <text evidence="3">The sequence shown here is derived from an EMBL/GenBank/DDBJ whole genome shotgun (WGS) entry which is preliminary data.</text>
</comment>
<feature type="compositionally biased region" description="Basic and acidic residues" evidence="2">
    <location>
        <begin position="394"/>
        <end position="404"/>
    </location>
</feature>